<organism evidence="1 2">
    <name type="scientific">Arabidopsis thaliana x Arabidopsis arenosa</name>
    <dbReference type="NCBI Taxonomy" id="1240361"/>
    <lineage>
        <taxon>Eukaryota</taxon>
        <taxon>Viridiplantae</taxon>
        <taxon>Streptophyta</taxon>
        <taxon>Embryophyta</taxon>
        <taxon>Tracheophyta</taxon>
        <taxon>Spermatophyta</taxon>
        <taxon>Magnoliopsida</taxon>
        <taxon>eudicotyledons</taxon>
        <taxon>Gunneridae</taxon>
        <taxon>Pentapetalae</taxon>
        <taxon>rosids</taxon>
        <taxon>malvids</taxon>
        <taxon>Brassicales</taxon>
        <taxon>Brassicaceae</taxon>
        <taxon>Camelineae</taxon>
        <taxon>Arabidopsis</taxon>
    </lineage>
</organism>
<protein>
    <submittedName>
        <fullName evidence="1">Uncharacterized protein</fullName>
    </submittedName>
</protein>
<sequence>MCIGLYNLRWGGPNTTNSTVNGQPYVVWAAVHVMPISSTLKYGNVVFFHKGA</sequence>
<evidence type="ECO:0000313" key="1">
    <source>
        <dbReference type="EMBL" id="KAG7624040.1"/>
    </source>
</evidence>
<proteinExistence type="predicted"/>
<keyword evidence="2" id="KW-1185">Reference proteome</keyword>
<comment type="caution">
    <text evidence="1">The sequence shown here is derived from an EMBL/GenBank/DDBJ whole genome shotgun (WGS) entry which is preliminary data.</text>
</comment>
<dbReference type="EMBL" id="JAEFBK010000003">
    <property type="protein sequence ID" value="KAG7624040.1"/>
    <property type="molecule type" value="Genomic_DNA"/>
</dbReference>
<dbReference type="Proteomes" id="UP000694240">
    <property type="component" value="Chromosome 3"/>
</dbReference>
<reference evidence="1 2" key="1">
    <citation type="submission" date="2020-12" db="EMBL/GenBank/DDBJ databases">
        <title>Concerted genomic and epigenomic changes stabilize Arabidopsis allopolyploids.</title>
        <authorList>
            <person name="Chen Z."/>
        </authorList>
    </citation>
    <scope>NUCLEOTIDE SEQUENCE [LARGE SCALE GENOMIC DNA]</scope>
    <source>
        <strain evidence="1">Allo738</strain>
        <tissue evidence="1">Leaf</tissue>
    </source>
</reference>
<dbReference type="AlphaFoldDB" id="A0A8T2ENM4"/>
<accession>A0A8T2ENM4</accession>
<gene>
    <name evidence="1" type="ORF">ISN45_At03g004300</name>
</gene>
<evidence type="ECO:0000313" key="2">
    <source>
        <dbReference type="Proteomes" id="UP000694240"/>
    </source>
</evidence>
<name>A0A8T2ENM4_9BRAS</name>